<comment type="caution">
    <text evidence="2">The sequence shown here is derived from an EMBL/GenBank/DDBJ whole genome shotgun (WGS) entry which is preliminary data.</text>
</comment>
<dbReference type="Proteomes" id="UP000053099">
    <property type="component" value="Unassembled WGS sequence"/>
</dbReference>
<dbReference type="InterPro" id="IPR023753">
    <property type="entry name" value="FAD/NAD-binding_dom"/>
</dbReference>
<reference evidence="2 3" key="1">
    <citation type="submission" date="2015-09" db="EMBL/GenBank/DDBJ databases">
        <title>Draft genome sequence of Thermus scotoductus strain K1 isolated from a geothermal spring in Nagorno-Karabakh, Armenia.</title>
        <authorList>
            <person name="Saghatelyan A."/>
            <person name="Poghosyan L."/>
            <person name="Panosyan H."/>
            <person name="Birkeland N.-K."/>
        </authorList>
    </citation>
    <scope>NUCLEOTIDE SEQUENCE [LARGE SCALE GENOMIC DNA]</scope>
    <source>
        <strain evidence="2 3">K1</strain>
    </source>
</reference>
<dbReference type="Gene3D" id="3.50.50.60">
    <property type="entry name" value="FAD/NAD(P)-binding domain"/>
    <property type="match status" value="2"/>
</dbReference>
<dbReference type="AlphaFoldDB" id="A0A0N0ZQM3"/>
<organism evidence="2 3">
    <name type="scientific">Thermus scotoductus</name>
    <dbReference type="NCBI Taxonomy" id="37636"/>
    <lineage>
        <taxon>Bacteria</taxon>
        <taxon>Thermotogati</taxon>
        <taxon>Deinococcota</taxon>
        <taxon>Deinococci</taxon>
        <taxon>Thermales</taxon>
        <taxon>Thermaceae</taxon>
        <taxon>Thermus</taxon>
    </lineage>
</organism>
<name>A0A0N0ZQM3_THESC</name>
<dbReference type="SUPFAM" id="SSF51905">
    <property type="entry name" value="FAD/NAD(P)-binding domain"/>
    <property type="match status" value="2"/>
</dbReference>
<evidence type="ECO:0000313" key="2">
    <source>
        <dbReference type="EMBL" id="KPD30010.1"/>
    </source>
</evidence>
<dbReference type="PANTHER" id="PTHR43755">
    <property type="match status" value="1"/>
</dbReference>
<protein>
    <submittedName>
        <fullName evidence="2">Sulfide dehydrogenase</fullName>
    </submittedName>
</protein>
<proteinExistence type="predicted"/>
<accession>A0A0N0ZQM3</accession>
<sequence>MATKVLVLGGGSGGLVAANKVKRLLGREVEVTLVDKNAYHEFMPAYPWVAFGMREPEQVRRPLANLEKRGITYLQATVEALDPANNRVKTSAGELSYDYLIVSLGAEALPSPAQDGHAPWSLEGALKLREALKNFKGGRVVVGVSSPYYPCPPAPYEVAGQVEFALKVKGIRDKSTVEVFHLNPLPLAGMGPVISGKVMEILRSKGIAFHGEFEPASFEGGKVRAKDGRELAYDLLILTPPFAPNRVVRESPLAGPQGFPEVNKMTFRSTRFANVFVIGDTVNPSLMLPPAGVVAHFQGEYVAGVIASDLKGAYIGEPFNPVAMCIMDFGDNALLPQCSFERILAGTGMPSCGVMAVGKWVRVTKMLFEGFWFATLIE</sequence>
<gene>
    <name evidence="2" type="ORF">AN926_07365</name>
</gene>
<evidence type="ECO:0000259" key="1">
    <source>
        <dbReference type="Pfam" id="PF07992"/>
    </source>
</evidence>
<dbReference type="InterPro" id="IPR036188">
    <property type="entry name" value="FAD/NAD-bd_sf"/>
</dbReference>
<dbReference type="EMBL" id="LJJR01000019">
    <property type="protein sequence ID" value="KPD30010.1"/>
    <property type="molecule type" value="Genomic_DNA"/>
</dbReference>
<dbReference type="InterPro" id="IPR052541">
    <property type="entry name" value="SQRD"/>
</dbReference>
<evidence type="ECO:0000313" key="3">
    <source>
        <dbReference type="Proteomes" id="UP000053099"/>
    </source>
</evidence>
<dbReference type="GO" id="GO:0016491">
    <property type="term" value="F:oxidoreductase activity"/>
    <property type="evidence" value="ECO:0007669"/>
    <property type="project" value="InterPro"/>
</dbReference>
<feature type="domain" description="FAD/NAD(P)-binding" evidence="1">
    <location>
        <begin position="4"/>
        <end position="288"/>
    </location>
</feature>
<dbReference type="PANTHER" id="PTHR43755:SF1">
    <property type="entry name" value="FAD-DEPENDENT PYRIDINE NUCLEOTIDE-DISULPHIDE OXIDOREDUCTASE"/>
    <property type="match status" value="1"/>
</dbReference>
<dbReference type="Pfam" id="PF07992">
    <property type="entry name" value="Pyr_redox_2"/>
    <property type="match status" value="1"/>
</dbReference>
<dbReference type="PRINTS" id="PR00368">
    <property type="entry name" value="FADPNR"/>
</dbReference>
<dbReference type="PATRIC" id="fig|37636.3.peg.547"/>